<evidence type="ECO:0000313" key="4">
    <source>
        <dbReference type="Proteomes" id="UP000284322"/>
    </source>
</evidence>
<evidence type="ECO:0000256" key="2">
    <source>
        <dbReference type="SAM" id="SignalP"/>
    </source>
</evidence>
<keyword evidence="2" id="KW-0732">Signal</keyword>
<evidence type="ECO:0000256" key="1">
    <source>
        <dbReference type="SAM" id="Phobius"/>
    </source>
</evidence>
<dbReference type="AlphaFoldDB" id="A0A419R5L8"/>
<accession>A0A419R5L8</accession>
<dbReference type="EMBL" id="RAHJ01000003">
    <property type="protein sequence ID" value="RJX71211.1"/>
    <property type="molecule type" value="Genomic_DNA"/>
</dbReference>
<dbReference type="Proteomes" id="UP000284322">
    <property type="component" value="Unassembled WGS sequence"/>
</dbReference>
<keyword evidence="1" id="KW-0472">Membrane</keyword>
<protein>
    <submittedName>
        <fullName evidence="3">Uncharacterized protein</fullName>
    </submittedName>
</protein>
<sequence>MMDMDFRKLVLAAGSLALVATPIAAQAAQIERTSEPVEKSNSLFKDRSLLLIIATIAIVAGAIVLATNDDEPASP</sequence>
<keyword evidence="4" id="KW-1185">Reference proteome</keyword>
<keyword evidence="1" id="KW-1133">Transmembrane helix</keyword>
<name>A0A419R5L8_9SPHN</name>
<proteinExistence type="predicted"/>
<comment type="caution">
    <text evidence="3">The sequence shown here is derived from an EMBL/GenBank/DDBJ whole genome shotgun (WGS) entry which is preliminary data.</text>
</comment>
<reference evidence="3 4" key="1">
    <citation type="submission" date="2018-09" db="EMBL/GenBank/DDBJ databases">
        <title>Altererythrobacter sp.Ery1 and Ery12, the genome sequencing of novel strains in genus Alterythrobacter.</title>
        <authorList>
            <person name="Cheng H."/>
            <person name="Wu Y.-H."/>
            <person name="Fang C."/>
            <person name="Xu X.-W."/>
        </authorList>
    </citation>
    <scope>NUCLEOTIDE SEQUENCE [LARGE SCALE GENOMIC DNA]</scope>
    <source>
        <strain evidence="3 4">Ery12</strain>
    </source>
</reference>
<keyword evidence="1" id="KW-0812">Transmembrane</keyword>
<feature type="signal peptide" evidence="2">
    <location>
        <begin position="1"/>
        <end position="27"/>
    </location>
</feature>
<feature type="chain" id="PRO_5019277958" evidence="2">
    <location>
        <begin position="28"/>
        <end position="75"/>
    </location>
</feature>
<organism evidence="3 4">
    <name type="scientific">Tsuneonella suprasediminis</name>
    <dbReference type="NCBI Taxonomy" id="2306996"/>
    <lineage>
        <taxon>Bacteria</taxon>
        <taxon>Pseudomonadati</taxon>
        <taxon>Pseudomonadota</taxon>
        <taxon>Alphaproteobacteria</taxon>
        <taxon>Sphingomonadales</taxon>
        <taxon>Erythrobacteraceae</taxon>
        <taxon>Tsuneonella</taxon>
    </lineage>
</organism>
<evidence type="ECO:0000313" key="3">
    <source>
        <dbReference type="EMBL" id="RJX71211.1"/>
    </source>
</evidence>
<feature type="transmembrane region" description="Helical" evidence="1">
    <location>
        <begin position="49"/>
        <end position="67"/>
    </location>
</feature>
<gene>
    <name evidence="3" type="ORF">D6858_00815</name>
</gene>